<dbReference type="PANTHER" id="PTHR12687">
    <property type="entry name" value="NUCLEOLAR COMPLEX 2 AND RAD4-RELATED"/>
    <property type="match status" value="1"/>
</dbReference>
<feature type="compositionally biased region" description="Basic residues" evidence="4">
    <location>
        <begin position="28"/>
        <end position="46"/>
    </location>
</feature>
<feature type="region of interest" description="Disordered" evidence="4">
    <location>
        <begin position="1"/>
        <end position="78"/>
    </location>
</feature>
<accession>A0A2C5YF95</accession>
<reference evidence="5 6" key="1">
    <citation type="submission" date="2017-06" db="EMBL/GenBank/DDBJ databases">
        <title>Ant-infecting Ophiocordyceps genomes reveal a high diversity of potential behavioral manipulation genes and a possible major role for enterotoxins.</title>
        <authorList>
            <person name="De Bekker C."/>
            <person name="Evans H.C."/>
            <person name="Brachmann A."/>
            <person name="Hughes D.P."/>
        </authorList>
    </citation>
    <scope>NUCLEOTIDE SEQUENCE [LARGE SCALE GENOMIC DNA]</scope>
    <source>
        <strain evidence="5 6">Map64</strain>
    </source>
</reference>
<comment type="caution">
    <text evidence="5">The sequence shown here is derived from an EMBL/GenBank/DDBJ whole genome shotgun (WGS) entry which is preliminary data.</text>
</comment>
<feature type="compositionally biased region" description="Basic and acidic residues" evidence="4">
    <location>
        <begin position="12"/>
        <end position="27"/>
    </location>
</feature>
<dbReference type="GO" id="GO:0005654">
    <property type="term" value="C:nucleoplasm"/>
    <property type="evidence" value="ECO:0007669"/>
    <property type="project" value="TreeGrafter"/>
</dbReference>
<organism evidence="5 6">
    <name type="scientific">Ophiocordyceps australis</name>
    <dbReference type="NCBI Taxonomy" id="1399860"/>
    <lineage>
        <taxon>Eukaryota</taxon>
        <taxon>Fungi</taxon>
        <taxon>Dikarya</taxon>
        <taxon>Ascomycota</taxon>
        <taxon>Pezizomycotina</taxon>
        <taxon>Sordariomycetes</taxon>
        <taxon>Hypocreomycetidae</taxon>
        <taxon>Hypocreales</taxon>
        <taxon>Ophiocordycipitaceae</taxon>
        <taxon>Ophiocordyceps</taxon>
    </lineage>
</organism>
<sequence length="797" mass="88684">MGSSKKNLKATKKFEKNHLKGVLDKRKATAKIKQRQQVKDKKKAKRARDGEFYKGAKEEAQPGSKANGTKGPSKVGEMSVDEFFQGGFEELVDPKAGKLGKRKRSGTIVREEDQSEAGSQSQGSDAGEPVVSDDDDQSEVEEEHGMSKATMEALASKDPDFYKFLQENDPDMLDFDEGADLAEVDELSGGEEAESEQETPKKKKKKAKSQLDEEQEEDAKGASSGANELTRALVASWREAMTTGQSLRATRQAVLAFRCAARLNQDEQDDKAPRWTINSPDVFSDILVLALQEIPAVMNHHIPIKESAAGNVYVHTESRKFKTLSMLLKSYTSSILHLLSTLSDDKTIKMTLSALTPILPYLLSFKKLIKALSKAVINYWAQPASSETTRITAFLVVRRLVVIGDKSIRQALLKATYQGLVQACRVTNHNTAQGINLVKVSAAELWGMDAAVGYTTAFAFIRQLAMHLRKAIVNNQNESFRTVYNWQFVHSLDFWSVVLAEHCSPLKEAETAGRLSQLKLLIYPLTQLTLGAMRLIPTAAYFPLRFMLIGSLLRLSRATGIYMPLASPLLEALSSAELRKRPKPSTLKPLDLGMTLRAPKAYLGTRVYQDSIGDAIVDLLGEFLLVWATSIAFPELALPISIQLKRWLKIARSPSRGNRNAKVTSQVALLVQKMEANASFIQERRAKVDFAPRERAQVEAFLKDFDVAKTPLGAFVVAQRQIRAQRAKVLAEARRDDERLRREDEAGQGVESGDEEHQQEGYNDDDDGQQDEDDEDEDGESDEDMDDEDEHQDADDE</sequence>
<comment type="similarity">
    <text evidence="2">Belongs to the NOC2 family.</text>
</comment>
<evidence type="ECO:0000313" key="5">
    <source>
        <dbReference type="EMBL" id="PHH66283.1"/>
    </source>
</evidence>
<dbReference type="GO" id="GO:0005730">
    <property type="term" value="C:nucleolus"/>
    <property type="evidence" value="ECO:0007669"/>
    <property type="project" value="TreeGrafter"/>
</dbReference>
<dbReference type="EMBL" id="NJET01000009">
    <property type="protein sequence ID" value="PHH66283.1"/>
    <property type="molecule type" value="Genomic_DNA"/>
</dbReference>
<evidence type="ECO:0008006" key="7">
    <source>
        <dbReference type="Google" id="ProtNLM"/>
    </source>
</evidence>
<proteinExistence type="inferred from homology"/>
<feature type="compositionally biased region" description="Acidic residues" evidence="4">
    <location>
        <begin position="168"/>
        <end position="197"/>
    </location>
</feature>
<gene>
    <name evidence="5" type="ORF">CDD81_7876</name>
</gene>
<feature type="compositionally biased region" description="Basic and acidic residues" evidence="4">
    <location>
        <begin position="47"/>
        <end position="60"/>
    </location>
</feature>
<protein>
    <recommendedName>
        <fullName evidence="7">Nucleolar complex protein 2</fullName>
    </recommendedName>
</protein>
<feature type="region of interest" description="Disordered" evidence="4">
    <location>
        <begin position="94"/>
        <end position="226"/>
    </location>
</feature>
<evidence type="ECO:0000256" key="1">
    <source>
        <dbReference type="ARBA" id="ARBA00004123"/>
    </source>
</evidence>
<dbReference type="Proteomes" id="UP000226192">
    <property type="component" value="Unassembled WGS sequence"/>
</dbReference>
<dbReference type="Pfam" id="PF03715">
    <property type="entry name" value="Noc2"/>
    <property type="match status" value="1"/>
</dbReference>
<dbReference type="GO" id="GO:0030690">
    <property type="term" value="C:Noc1p-Noc2p complex"/>
    <property type="evidence" value="ECO:0007669"/>
    <property type="project" value="TreeGrafter"/>
</dbReference>
<dbReference type="PANTHER" id="PTHR12687:SF4">
    <property type="entry name" value="NUCLEOLAR COMPLEX PROTEIN 2 HOMOLOG"/>
    <property type="match status" value="1"/>
</dbReference>
<dbReference type="OrthoDB" id="10266662at2759"/>
<name>A0A2C5YF95_9HYPO</name>
<evidence type="ECO:0000256" key="2">
    <source>
        <dbReference type="ARBA" id="ARBA00005907"/>
    </source>
</evidence>
<dbReference type="AlphaFoldDB" id="A0A2C5YF95"/>
<dbReference type="InterPro" id="IPR005343">
    <property type="entry name" value="Noc2"/>
</dbReference>
<comment type="subcellular location">
    <subcellularLocation>
        <location evidence="1">Nucleus</location>
    </subcellularLocation>
</comment>
<feature type="compositionally biased region" description="Acidic residues" evidence="4">
    <location>
        <begin position="762"/>
        <end position="797"/>
    </location>
</feature>
<keyword evidence="6" id="KW-1185">Reference proteome</keyword>
<dbReference type="STRING" id="1399860.A0A2C5YF95"/>
<keyword evidence="3" id="KW-0539">Nucleus</keyword>
<feature type="region of interest" description="Disordered" evidence="4">
    <location>
        <begin position="733"/>
        <end position="797"/>
    </location>
</feature>
<feature type="compositionally biased region" description="Acidic residues" evidence="4">
    <location>
        <begin position="131"/>
        <end position="142"/>
    </location>
</feature>
<feature type="compositionally biased region" description="Basic and acidic residues" evidence="4">
    <location>
        <begin position="733"/>
        <end position="745"/>
    </location>
</feature>
<evidence type="ECO:0000256" key="3">
    <source>
        <dbReference type="ARBA" id="ARBA00023242"/>
    </source>
</evidence>
<evidence type="ECO:0000256" key="4">
    <source>
        <dbReference type="SAM" id="MobiDB-lite"/>
    </source>
</evidence>
<feature type="compositionally biased region" description="Basic residues" evidence="4">
    <location>
        <begin position="1"/>
        <end position="11"/>
    </location>
</feature>
<dbReference type="GO" id="GO:0030691">
    <property type="term" value="C:Noc2p-Noc3p complex"/>
    <property type="evidence" value="ECO:0007669"/>
    <property type="project" value="TreeGrafter"/>
</dbReference>
<dbReference type="GO" id="GO:0042273">
    <property type="term" value="P:ribosomal large subunit biogenesis"/>
    <property type="evidence" value="ECO:0007669"/>
    <property type="project" value="TreeGrafter"/>
</dbReference>
<evidence type="ECO:0000313" key="6">
    <source>
        <dbReference type="Proteomes" id="UP000226192"/>
    </source>
</evidence>